<name>A0A0G0Q5F7_9BACT</name>
<reference evidence="1 2" key="1">
    <citation type="journal article" date="2015" name="Nature">
        <title>rRNA introns, odd ribosomes, and small enigmatic genomes across a large radiation of phyla.</title>
        <authorList>
            <person name="Brown C.T."/>
            <person name="Hug L.A."/>
            <person name="Thomas B.C."/>
            <person name="Sharon I."/>
            <person name="Castelle C.J."/>
            <person name="Singh A."/>
            <person name="Wilkins M.J."/>
            <person name="Williams K.H."/>
            <person name="Banfield J.F."/>
        </authorList>
    </citation>
    <scope>NUCLEOTIDE SEQUENCE [LARGE SCALE GENOMIC DNA]</scope>
</reference>
<dbReference type="AlphaFoldDB" id="A0A0G0Q5F7"/>
<organism evidence="1 2">
    <name type="scientific">candidate division WS6 bacterium GW2011_GWF2_39_15</name>
    <dbReference type="NCBI Taxonomy" id="1619100"/>
    <lineage>
        <taxon>Bacteria</taxon>
        <taxon>Candidatus Dojkabacteria</taxon>
    </lineage>
</organism>
<gene>
    <name evidence="1" type="ORF">UT34_C0002G0142</name>
</gene>
<dbReference type="STRING" id="1619100.UT34_C0002G0142"/>
<proteinExistence type="predicted"/>
<evidence type="ECO:0000313" key="1">
    <source>
        <dbReference type="EMBL" id="KKR05635.1"/>
    </source>
</evidence>
<sequence length="238" mass="25911">MNANTQESTGLEVSVLSNEVQNVVAPKNIDPFTLANAKDGLEKFVQLMEGKQLPDEERLKALSTVVGLQRDSTESYFKENLRKTADAMPEVGTGIRSLGNSQQKIDEFARTWVDTPASAPKQEMLRVMGTEYLSISDGSLTRSLNSDDSLKLVTALTSKSMKDISNLLDASLARGVDYPTIVTPIEGTKASLVIQQTDRQRGGTPIVTVRMVVEKEIGMEIVANSLKNFIGDSDKGSK</sequence>
<comment type="caution">
    <text evidence="1">The sequence shown here is derived from an EMBL/GenBank/DDBJ whole genome shotgun (WGS) entry which is preliminary data.</text>
</comment>
<dbReference type="EMBL" id="LBWK01000002">
    <property type="protein sequence ID" value="KKR05635.1"/>
    <property type="molecule type" value="Genomic_DNA"/>
</dbReference>
<protein>
    <submittedName>
        <fullName evidence="1">Uncharacterized protein</fullName>
    </submittedName>
</protein>
<dbReference type="Proteomes" id="UP000034799">
    <property type="component" value="Unassembled WGS sequence"/>
</dbReference>
<accession>A0A0G0Q5F7</accession>
<evidence type="ECO:0000313" key="2">
    <source>
        <dbReference type="Proteomes" id="UP000034799"/>
    </source>
</evidence>